<dbReference type="PROSITE" id="PS51186">
    <property type="entry name" value="GNAT"/>
    <property type="match status" value="1"/>
</dbReference>
<protein>
    <submittedName>
        <fullName evidence="2">GNAT family N-acetyltransferase</fullName>
    </submittedName>
</protein>
<dbReference type="InterPro" id="IPR000182">
    <property type="entry name" value="GNAT_dom"/>
</dbReference>
<dbReference type="EMBL" id="JANYMP010000004">
    <property type="protein sequence ID" value="MCS7477163.1"/>
    <property type="molecule type" value="Genomic_DNA"/>
</dbReference>
<evidence type="ECO:0000313" key="2">
    <source>
        <dbReference type="EMBL" id="MCS7477163.1"/>
    </source>
</evidence>
<dbReference type="SUPFAM" id="SSF55729">
    <property type="entry name" value="Acyl-CoA N-acyltransferases (Nat)"/>
    <property type="match status" value="1"/>
</dbReference>
<dbReference type="InterPro" id="IPR016181">
    <property type="entry name" value="Acyl_CoA_acyltransferase"/>
</dbReference>
<dbReference type="GO" id="GO:0016747">
    <property type="term" value="F:acyltransferase activity, transferring groups other than amino-acyl groups"/>
    <property type="evidence" value="ECO:0007669"/>
    <property type="project" value="InterPro"/>
</dbReference>
<dbReference type="Gene3D" id="3.40.630.30">
    <property type="match status" value="1"/>
</dbReference>
<evidence type="ECO:0000259" key="1">
    <source>
        <dbReference type="PROSITE" id="PS51186"/>
    </source>
</evidence>
<keyword evidence="3" id="KW-1185">Reference proteome</keyword>
<accession>A0A9X3A0N4</accession>
<evidence type="ECO:0000313" key="3">
    <source>
        <dbReference type="Proteomes" id="UP001141259"/>
    </source>
</evidence>
<sequence length="266" mass="28397">MPTPLNVEQVEAESAFAVVSGAPDDVAKSLGTATRRIGGGVALSMRDDPTNFWTKALGFTEPLTEDVIAEVCDFYREQGVSRAVLQLAPSVLPVEWDEIRAKQGITAGTTWVKLAHGGGPVPAVDTSLRVDAVDAEHAEEWSAVRLTGFGMPLDGFRELFVATLAHPGVTAYGAWDGDRLVAGASLFTHCGAAEFAGASTLPEHRDRGAQSALLARRIADATAAGRTVLSAEAVKPAEGERNPSLENMRRLGFEVLYDRVNWVWTP</sequence>
<feature type="domain" description="N-acetyltransferase" evidence="1">
    <location>
        <begin position="128"/>
        <end position="266"/>
    </location>
</feature>
<reference evidence="2" key="1">
    <citation type="submission" date="2022-08" db="EMBL/GenBank/DDBJ databases">
        <authorList>
            <person name="Tistechok S."/>
            <person name="Samborskyy M."/>
            <person name="Roman I."/>
        </authorList>
    </citation>
    <scope>NUCLEOTIDE SEQUENCE</scope>
    <source>
        <strain evidence="2">DSM 103496</strain>
    </source>
</reference>
<gene>
    <name evidence="2" type="ORF">NZH93_09880</name>
</gene>
<dbReference type="Proteomes" id="UP001141259">
    <property type="component" value="Unassembled WGS sequence"/>
</dbReference>
<organism evidence="2 3">
    <name type="scientific">Umezawaea endophytica</name>
    <dbReference type="NCBI Taxonomy" id="1654476"/>
    <lineage>
        <taxon>Bacteria</taxon>
        <taxon>Bacillati</taxon>
        <taxon>Actinomycetota</taxon>
        <taxon>Actinomycetes</taxon>
        <taxon>Pseudonocardiales</taxon>
        <taxon>Pseudonocardiaceae</taxon>
        <taxon>Umezawaea</taxon>
    </lineage>
</organism>
<dbReference type="RefSeq" id="WP_259622679.1">
    <property type="nucleotide sequence ID" value="NZ_JANYMP010000004.1"/>
</dbReference>
<proteinExistence type="predicted"/>
<dbReference type="AlphaFoldDB" id="A0A9X3A0N4"/>
<comment type="caution">
    <text evidence="2">The sequence shown here is derived from an EMBL/GenBank/DDBJ whole genome shotgun (WGS) entry which is preliminary data.</text>
</comment>
<name>A0A9X3A0N4_9PSEU</name>